<comment type="function">
    <text evidence="10">Catalyzes the reduction of fatty acyl-CoA to fatty alcohols.</text>
</comment>
<dbReference type="GO" id="GO:0005777">
    <property type="term" value="C:peroxisome"/>
    <property type="evidence" value="ECO:0007669"/>
    <property type="project" value="TreeGrafter"/>
</dbReference>
<reference evidence="13 14" key="1">
    <citation type="submission" date="2023-03" db="EMBL/GenBank/DDBJ databases">
        <title>High recombination rates correlate with genetic variation in Cardiocondyla obscurior ants.</title>
        <authorList>
            <person name="Errbii M."/>
        </authorList>
    </citation>
    <scope>NUCLEOTIDE SEQUENCE [LARGE SCALE GENOMIC DNA]</scope>
    <source>
        <strain evidence="13">Alpha-2009</strain>
        <tissue evidence="13">Whole body</tissue>
    </source>
</reference>
<organism evidence="13 14">
    <name type="scientific">Cardiocondyla obscurior</name>
    <dbReference type="NCBI Taxonomy" id="286306"/>
    <lineage>
        <taxon>Eukaryota</taxon>
        <taxon>Metazoa</taxon>
        <taxon>Ecdysozoa</taxon>
        <taxon>Arthropoda</taxon>
        <taxon>Hexapoda</taxon>
        <taxon>Insecta</taxon>
        <taxon>Pterygota</taxon>
        <taxon>Neoptera</taxon>
        <taxon>Endopterygota</taxon>
        <taxon>Hymenoptera</taxon>
        <taxon>Apocrita</taxon>
        <taxon>Aculeata</taxon>
        <taxon>Formicoidea</taxon>
        <taxon>Formicidae</taxon>
        <taxon>Myrmicinae</taxon>
        <taxon>Cardiocondyla</taxon>
    </lineage>
</organism>
<dbReference type="GO" id="GO:0035336">
    <property type="term" value="P:long-chain fatty-acyl-CoA metabolic process"/>
    <property type="evidence" value="ECO:0007669"/>
    <property type="project" value="TreeGrafter"/>
</dbReference>
<dbReference type="GO" id="GO:0080019">
    <property type="term" value="F:alcohol-forming very long-chain fatty acyl-CoA reductase activity"/>
    <property type="evidence" value="ECO:0007669"/>
    <property type="project" value="InterPro"/>
</dbReference>
<feature type="transmembrane region" description="Helical" evidence="10">
    <location>
        <begin position="476"/>
        <end position="499"/>
    </location>
</feature>
<comment type="similarity">
    <text evidence="2 10">Belongs to the fatty acyl-CoA reductase family.</text>
</comment>
<dbReference type="PANTHER" id="PTHR11011:SF60">
    <property type="entry name" value="FATTY ACYL-COA REDUCTASE-RELATED"/>
    <property type="match status" value="1"/>
</dbReference>
<keyword evidence="3 10" id="KW-0444">Lipid biosynthesis</keyword>
<sequence length="504" mass="58243">MDGERNMEFEAHGTPIQNFYTGQSIFITGGTGFLGKILIEKLLRTCPNISMIYLLIRSKKEKSPECRLDEIFEKPLFDRIKREVPNFHKKITPIVGDLDARDFGLSENDKNILITQTSIIFHVAANVRFFEHINIAITENVTATHTILKLAKRMPNLKSFIHVSTAFANCHVKHIEERFYSYPIKHKDLMTLIRNLPENQVEKKISTITSQWANTYTFTKAIAEGLLRDESGDLPIAIFRPSIVLSTANEPVAGWIDNVYGPIGITVAGVLGIARFHHCNGNVKANIVPVDLTVNALIVSAWDTFNQNRKGKHMLIYNYVSPVDGPTWNEYAQAILDINKIYPVHKAIYLPLNISFKSKALYTICFWLGCFIPALFIDVATMCMNHTPRLWKMCIKINKFSQILEPFSNNEWTFSTDNVCAMWERITKEDQQLFNFDMNGFDWTKYFINLYQGIRLYVLDENDSTLEISRKKYKRFYCLHQMIKAIFLFVGVWVVWIIFQKMFV</sequence>
<protein>
    <recommendedName>
        <fullName evidence="10">Fatty acyl-CoA reductase</fullName>
        <ecNumber evidence="10">1.2.1.84</ecNumber>
    </recommendedName>
</protein>
<evidence type="ECO:0000259" key="11">
    <source>
        <dbReference type="Pfam" id="PF03015"/>
    </source>
</evidence>
<dbReference type="InterPro" id="IPR013120">
    <property type="entry name" value="FAR_NAD-bd"/>
</dbReference>
<feature type="domain" description="Thioester reductase (TE)" evidence="12">
    <location>
        <begin position="27"/>
        <end position="296"/>
    </location>
</feature>
<dbReference type="InterPro" id="IPR026055">
    <property type="entry name" value="FAR"/>
</dbReference>
<evidence type="ECO:0000256" key="3">
    <source>
        <dbReference type="ARBA" id="ARBA00022516"/>
    </source>
</evidence>
<evidence type="ECO:0000256" key="6">
    <source>
        <dbReference type="ARBA" id="ARBA00022989"/>
    </source>
</evidence>
<evidence type="ECO:0000256" key="2">
    <source>
        <dbReference type="ARBA" id="ARBA00005928"/>
    </source>
</evidence>
<evidence type="ECO:0000256" key="1">
    <source>
        <dbReference type="ARBA" id="ARBA00004141"/>
    </source>
</evidence>
<dbReference type="InterPro" id="IPR033640">
    <property type="entry name" value="FAR_C"/>
</dbReference>
<proteinExistence type="inferred from homology"/>
<gene>
    <name evidence="13" type="ORF">PUN28_019994</name>
</gene>
<dbReference type="AlphaFoldDB" id="A0AAW2EAG3"/>
<dbReference type="InterPro" id="IPR036291">
    <property type="entry name" value="NAD(P)-bd_dom_sf"/>
</dbReference>
<keyword evidence="10" id="KW-0560">Oxidoreductase</keyword>
<dbReference type="SUPFAM" id="SSF51735">
    <property type="entry name" value="NAD(P)-binding Rossmann-fold domains"/>
    <property type="match status" value="1"/>
</dbReference>
<dbReference type="CDD" id="cd05236">
    <property type="entry name" value="FAR-N_SDR_e"/>
    <property type="match status" value="1"/>
</dbReference>
<name>A0AAW2EAG3_9HYME</name>
<comment type="caution">
    <text evidence="13">The sequence shown here is derived from an EMBL/GenBank/DDBJ whole genome shotgun (WGS) entry which is preliminary data.</text>
</comment>
<evidence type="ECO:0000256" key="8">
    <source>
        <dbReference type="ARBA" id="ARBA00023136"/>
    </source>
</evidence>
<dbReference type="CDD" id="cd09071">
    <property type="entry name" value="FAR_C"/>
    <property type="match status" value="1"/>
</dbReference>
<comment type="catalytic activity">
    <reaction evidence="9 10">
        <text>a long-chain fatty acyl-CoA + 2 NADPH + 2 H(+) = a long-chain primary fatty alcohol + 2 NADP(+) + CoA</text>
        <dbReference type="Rhea" id="RHEA:52716"/>
        <dbReference type="ChEBI" id="CHEBI:15378"/>
        <dbReference type="ChEBI" id="CHEBI:57287"/>
        <dbReference type="ChEBI" id="CHEBI:57783"/>
        <dbReference type="ChEBI" id="CHEBI:58349"/>
        <dbReference type="ChEBI" id="CHEBI:77396"/>
        <dbReference type="ChEBI" id="CHEBI:83139"/>
        <dbReference type="EC" id="1.2.1.84"/>
    </reaction>
</comment>
<dbReference type="Proteomes" id="UP001430953">
    <property type="component" value="Unassembled WGS sequence"/>
</dbReference>
<keyword evidence="5 10" id="KW-0521">NADP</keyword>
<dbReference type="FunFam" id="3.40.50.720:FF:000143">
    <property type="entry name" value="Fatty acyl-CoA reductase"/>
    <property type="match status" value="1"/>
</dbReference>
<dbReference type="PANTHER" id="PTHR11011">
    <property type="entry name" value="MALE STERILITY PROTEIN 2-RELATED"/>
    <property type="match status" value="1"/>
</dbReference>
<keyword evidence="8 10" id="KW-0472">Membrane</keyword>
<dbReference type="Pfam" id="PF07993">
    <property type="entry name" value="NAD_binding_4"/>
    <property type="match status" value="1"/>
</dbReference>
<dbReference type="GO" id="GO:0016020">
    <property type="term" value="C:membrane"/>
    <property type="evidence" value="ECO:0007669"/>
    <property type="project" value="UniProtKB-SubCell"/>
</dbReference>
<dbReference type="EC" id="1.2.1.84" evidence="10"/>
<evidence type="ECO:0000256" key="5">
    <source>
        <dbReference type="ARBA" id="ARBA00022857"/>
    </source>
</evidence>
<evidence type="ECO:0000256" key="4">
    <source>
        <dbReference type="ARBA" id="ARBA00022692"/>
    </source>
</evidence>
<dbReference type="Pfam" id="PF03015">
    <property type="entry name" value="Sterile"/>
    <property type="match status" value="1"/>
</dbReference>
<evidence type="ECO:0000313" key="13">
    <source>
        <dbReference type="EMBL" id="KAL0099950.1"/>
    </source>
</evidence>
<evidence type="ECO:0000313" key="14">
    <source>
        <dbReference type="Proteomes" id="UP001430953"/>
    </source>
</evidence>
<evidence type="ECO:0000256" key="10">
    <source>
        <dbReference type="RuleBase" id="RU363097"/>
    </source>
</evidence>
<feature type="domain" description="Fatty acyl-CoA reductase C-terminal" evidence="11">
    <location>
        <begin position="371"/>
        <end position="461"/>
    </location>
</feature>
<keyword evidence="6 10" id="KW-1133">Transmembrane helix</keyword>
<dbReference type="Gene3D" id="3.40.50.720">
    <property type="entry name" value="NAD(P)-binding Rossmann-like Domain"/>
    <property type="match status" value="1"/>
</dbReference>
<keyword evidence="14" id="KW-1185">Reference proteome</keyword>
<dbReference type="EMBL" id="JADYXP020000027">
    <property type="protein sequence ID" value="KAL0099950.1"/>
    <property type="molecule type" value="Genomic_DNA"/>
</dbReference>
<keyword evidence="4 10" id="KW-0812">Transmembrane</keyword>
<feature type="transmembrane region" description="Helical" evidence="10">
    <location>
        <begin position="360"/>
        <end position="383"/>
    </location>
</feature>
<evidence type="ECO:0000256" key="7">
    <source>
        <dbReference type="ARBA" id="ARBA00023098"/>
    </source>
</evidence>
<comment type="subcellular location">
    <subcellularLocation>
        <location evidence="1">Membrane</location>
        <topology evidence="1">Multi-pass membrane protein</topology>
    </subcellularLocation>
</comment>
<evidence type="ECO:0000256" key="9">
    <source>
        <dbReference type="ARBA" id="ARBA00052530"/>
    </source>
</evidence>
<evidence type="ECO:0000259" key="12">
    <source>
        <dbReference type="Pfam" id="PF07993"/>
    </source>
</evidence>
<dbReference type="GO" id="GO:0102965">
    <property type="term" value="F:alcohol-forming long-chain fatty acyl-CoA reductase activity"/>
    <property type="evidence" value="ECO:0007669"/>
    <property type="project" value="UniProtKB-EC"/>
</dbReference>
<keyword evidence="7 10" id="KW-0443">Lipid metabolism</keyword>
<accession>A0AAW2EAG3</accession>